<dbReference type="InterPro" id="IPR033730">
    <property type="entry name" value="ProRS_core_prok"/>
</dbReference>
<dbReference type="Pfam" id="PF00587">
    <property type="entry name" value="tRNA-synt_2b"/>
    <property type="match status" value="1"/>
</dbReference>
<evidence type="ECO:0000256" key="5">
    <source>
        <dbReference type="ARBA" id="ARBA00022840"/>
    </source>
</evidence>
<keyword evidence="4" id="KW-0547">Nucleotide-binding</keyword>
<comment type="catalytic activity">
    <reaction evidence="9">
        <text>tRNA(Pro) + L-proline + ATP = L-prolyl-tRNA(Pro) + AMP + diphosphate</text>
        <dbReference type="Rhea" id="RHEA:14305"/>
        <dbReference type="Rhea" id="RHEA-COMP:9700"/>
        <dbReference type="Rhea" id="RHEA-COMP:9702"/>
        <dbReference type="ChEBI" id="CHEBI:30616"/>
        <dbReference type="ChEBI" id="CHEBI:33019"/>
        <dbReference type="ChEBI" id="CHEBI:60039"/>
        <dbReference type="ChEBI" id="CHEBI:78442"/>
        <dbReference type="ChEBI" id="CHEBI:78532"/>
        <dbReference type="ChEBI" id="CHEBI:456215"/>
        <dbReference type="EC" id="6.1.1.15"/>
    </reaction>
</comment>
<evidence type="ECO:0000313" key="11">
    <source>
        <dbReference type="EMBL" id="PIT92385.1"/>
    </source>
</evidence>
<evidence type="ECO:0000256" key="7">
    <source>
        <dbReference type="ARBA" id="ARBA00023146"/>
    </source>
</evidence>
<dbReference type="SUPFAM" id="SSF52954">
    <property type="entry name" value="Class II aaRS ABD-related"/>
    <property type="match status" value="1"/>
</dbReference>
<dbReference type="EC" id="6.1.1.15" evidence="1"/>
<dbReference type="Pfam" id="PF03129">
    <property type="entry name" value="HGTP_anticodon"/>
    <property type="match status" value="1"/>
</dbReference>
<dbReference type="PANTHER" id="PTHR42753:SF2">
    <property type="entry name" value="PROLINE--TRNA LIGASE"/>
    <property type="match status" value="1"/>
</dbReference>
<evidence type="ECO:0000256" key="6">
    <source>
        <dbReference type="ARBA" id="ARBA00022917"/>
    </source>
</evidence>
<evidence type="ECO:0000259" key="10">
    <source>
        <dbReference type="PROSITE" id="PS50862"/>
    </source>
</evidence>
<sequence>MRQLELVSKVKKTFAKDEEALNARWLIRAGFVEKTMAGVYAFLPLGLRVLKKIETIVREEMNQAGGQELLLPVLHPKEHWEATGRWHSMDVLFKVKGRDGKEIALGPTHEESIVPIAKQHINSYQDLPVALYQIQTKFRDEPRAKSGLLRGREFIMKDLYSFHANQGDLEAYYERMKKVYMKLFKRTGLKAIEVRASGGSFANYSHEYQVLIENGEDSVFHCVCGFAENKEIVKSSSNMKCPDCGKKMQESKGTEVGNIFMLGTKYSDPFKLTFKDKNGKEQPVLMGCYGIGLGRIMGTIIEVHHDERGIVWPESVAPFQVHLIAIEDKHGQVVKRAEKFYTNLHKAGIETLIDDRKISGGAKLAEADILGIPYRVVISGKTGSKIEVKKRNKKTSLLETPQAFLARLNK</sequence>
<dbReference type="PROSITE" id="PS50862">
    <property type="entry name" value="AA_TRNA_LIGASE_II"/>
    <property type="match status" value="1"/>
</dbReference>
<comment type="caution">
    <text evidence="11">The sequence shown here is derived from an EMBL/GenBank/DDBJ whole genome shotgun (WGS) entry which is preliminary data.</text>
</comment>
<keyword evidence="5" id="KW-0067">ATP-binding</keyword>
<dbReference type="CDD" id="cd00779">
    <property type="entry name" value="ProRS_core_prok"/>
    <property type="match status" value="1"/>
</dbReference>
<dbReference type="SUPFAM" id="SSF55681">
    <property type="entry name" value="Class II aaRS and biotin synthetases"/>
    <property type="match status" value="1"/>
</dbReference>
<dbReference type="InterPro" id="IPR045864">
    <property type="entry name" value="aa-tRNA-synth_II/BPL/LPL"/>
</dbReference>
<dbReference type="Gene3D" id="3.30.930.10">
    <property type="entry name" value="Bira Bifunctional Protein, Domain 2"/>
    <property type="match status" value="1"/>
</dbReference>
<dbReference type="GO" id="GO:0005829">
    <property type="term" value="C:cytosol"/>
    <property type="evidence" value="ECO:0007669"/>
    <property type="project" value="TreeGrafter"/>
</dbReference>
<gene>
    <name evidence="11" type="ORF">COU08_02675</name>
</gene>
<feature type="domain" description="Aminoacyl-transfer RNA synthetases class-II family profile" evidence="10">
    <location>
        <begin position="33"/>
        <end position="313"/>
    </location>
</feature>
<dbReference type="GO" id="GO:0005524">
    <property type="term" value="F:ATP binding"/>
    <property type="evidence" value="ECO:0007669"/>
    <property type="project" value="UniProtKB-KW"/>
</dbReference>
<keyword evidence="6" id="KW-0648">Protein biosynthesis</keyword>
<reference evidence="12" key="1">
    <citation type="submission" date="2017-09" db="EMBL/GenBank/DDBJ databases">
        <title>Depth-based differentiation of microbial function through sediment-hosted aquifers and enrichment of novel symbionts in the deep terrestrial subsurface.</title>
        <authorList>
            <person name="Probst A.J."/>
            <person name="Ladd B."/>
            <person name="Jarett J.K."/>
            <person name="Geller-Mcgrath D.E."/>
            <person name="Sieber C.M.K."/>
            <person name="Emerson J.B."/>
            <person name="Anantharaman K."/>
            <person name="Thomas B.C."/>
            <person name="Malmstrom R."/>
            <person name="Stieglmeier M."/>
            <person name="Klingl A."/>
            <person name="Woyke T."/>
            <person name="Ryan C.M."/>
            <person name="Banfield J.F."/>
        </authorList>
    </citation>
    <scope>NUCLEOTIDE SEQUENCE [LARGE SCALE GENOMIC DNA]</scope>
</reference>
<keyword evidence="3" id="KW-0436">Ligase</keyword>
<evidence type="ECO:0000256" key="4">
    <source>
        <dbReference type="ARBA" id="ARBA00022741"/>
    </source>
</evidence>
<dbReference type="InterPro" id="IPR044140">
    <property type="entry name" value="ProRS_anticodon_short"/>
</dbReference>
<evidence type="ECO:0000256" key="9">
    <source>
        <dbReference type="ARBA" id="ARBA00047671"/>
    </source>
</evidence>
<dbReference type="GO" id="GO:0004827">
    <property type="term" value="F:proline-tRNA ligase activity"/>
    <property type="evidence" value="ECO:0007669"/>
    <property type="project" value="UniProtKB-EC"/>
</dbReference>
<evidence type="ECO:0000256" key="3">
    <source>
        <dbReference type="ARBA" id="ARBA00022598"/>
    </source>
</evidence>
<dbReference type="InterPro" id="IPR006195">
    <property type="entry name" value="aa-tRNA-synth_II"/>
</dbReference>
<dbReference type="InterPro" id="IPR036621">
    <property type="entry name" value="Anticodon-bd_dom_sf"/>
</dbReference>
<proteinExistence type="predicted"/>
<dbReference type="InterPro" id="IPR050062">
    <property type="entry name" value="Pro-tRNA_synthetase"/>
</dbReference>
<dbReference type="PRINTS" id="PR01046">
    <property type="entry name" value="TRNASYNTHPRO"/>
</dbReference>
<dbReference type="CDD" id="cd00861">
    <property type="entry name" value="ProRS_anticodon_short"/>
    <property type="match status" value="1"/>
</dbReference>
<evidence type="ECO:0000256" key="1">
    <source>
        <dbReference type="ARBA" id="ARBA00012831"/>
    </source>
</evidence>
<dbReference type="InterPro" id="IPR002314">
    <property type="entry name" value="aa-tRNA-synt_IIb"/>
</dbReference>
<organism evidence="11 12">
    <name type="scientific">Candidatus Harrisonbacteria bacterium CG10_big_fil_rev_8_21_14_0_10_42_17</name>
    <dbReference type="NCBI Taxonomy" id="1974584"/>
    <lineage>
        <taxon>Bacteria</taxon>
        <taxon>Candidatus Harrisoniibacteriota</taxon>
    </lineage>
</organism>
<dbReference type="InterPro" id="IPR002316">
    <property type="entry name" value="Pro-tRNA-ligase_IIa"/>
</dbReference>
<evidence type="ECO:0000256" key="2">
    <source>
        <dbReference type="ARBA" id="ARBA00019110"/>
    </source>
</evidence>
<name>A0A2M6WHY4_9BACT</name>
<evidence type="ECO:0000256" key="8">
    <source>
        <dbReference type="ARBA" id="ARBA00029731"/>
    </source>
</evidence>
<dbReference type="AlphaFoldDB" id="A0A2M6WHY4"/>
<dbReference type="EMBL" id="PFBA01000024">
    <property type="protein sequence ID" value="PIT92385.1"/>
    <property type="molecule type" value="Genomic_DNA"/>
</dbReference>
<dbReference type="InterPro" id="IPR004154">
    <property type="entry name" value="Anticodon-bd"/>
</dbReference>
<accession>A0A2M6WHY4</accession>
<dbReference type="GO" id="GO:0006433">
    <property type="term" value="P:prolyl-tRNA aminoacylation"/>
    <property type="evidence" value="ECO:0007669"/>
    <property type="project" value="InterPro"/>
</dbReference>
<dbReference type="Gene3D" id="3.40.50.800">
    <property type="entry name" value="Anticodon-binding domain"/>
    <property type="match status" value="1"/>
</dbReference>
<dbReference type="PANTHER" id="PTHR42753">
    <property type="entry name" value="MITOCHONDRIAL RIBOSOME PROTEIN L39/PROLYL-TRNA LIGASE FAMILY MEMBER"/>
    <property type="match status" value="1"/>
</dbReference>
<keyword evidence="7" id="KW-0030">Aminoacyl-tRNA synthetase</keyword>
<protein>
    <recommendedName>
        <fullName evidence="2">Proline--tRNA ligase</fullName>
        <ecNumber evidence="1">6.1.1.15</ecNumber>
    </recommendedName>
    <alternativeName>
        <fullName evidence="8">Prolyl-tRNA synthetase</fullName>
    </alternativeName>
</protein>
<evidence type="ECO:0000313" key="12">
    <source>
        <dbReference type="Proteomes" id="UP000228635"/>
    </source>
</evidence>
<dbReference type="Proteomes" id="UP000228635">
    <property type="component" value="Unassembled WGS sequence"/>
</dbReference>